<gene>
    <name evidence="1" type="ORF">ACFOW1_02015</name>
</gene>
<sequence>MTFEALVQNHSADLIERLLTEILGESHVEIRFDYQDQDQWAAISMHQYEEDKEISIRLHPNNQYHLVFGYYDDEDEFFEIIKPLSAEEVESIPEKLRILMQKVVTDEKGIRFAASLISK</sequence>
<protein>
    <submittedName>
        <fullName evidence="1">Uncharacterized protein</fullName>
    </submittedName>
</protein>
<evidence type="ECO:0000313" key="1">
    <source>
        <dbReference type="EMBL" id="MFC4230648.1"/>
    </source>
</evidence>
<accession>A0ABV8PU30</accession>
<proteinExistence type="predicted"/>
<name>A0ABV8PU30_9BACT</name>
<reference evidence="2" key="1">
    <citation type="journal article" date="2019" name="Int. J. Syst. Evol. Microbiol.">
        <title>The Global Catalogue of Microorganisms (GCM) 10K type strain sequencing project: providing services to taxonomists for standard genome sequencing and annotation.</title>
        <authorList>
            <consortium name="The Broad Institute Genomics Platform"/>
            <consortium name="The Broad Institute Genome Sequencing Center for Infectious Disease"/>
            <person name="Wu L."/>
            <person name="Ma J."/>
        </authorList>
    </citation>
    <scope>NUCLEOTIDE SEQUENCE [LARGE SCALE GENOMIC DNA]</scope>
    <source>
        <strain evidence="2">CECT 8010</strain>
    </source>
</reference>
<dbReference type="EMBL" id="JBHSDC010000002">
    <property type="protein sequence ID" value="MFC4230648.1"/>
    <property type="molecule type" value="Genomic_DNA"/>
</dbReference>
<organism evidence="1 2">
    <name type="scientific">Parasediminibacterium paludis</name>
    <dbReference type="NCBI Taxonomy" id="908966"/>
    <lineage>
        <taxon>Bacteria</taxon>
        <taxon>Pseudomonadati</taxon>
        <taxon>Bacteroidota</taxon>
        <taxon>Chitinophagia</taxon>
        <taxon>Chitinophagales</taxon>
        <taxon>Chitinophagaceae</taxon>
        <taxon>Parasediminibacterium</taxon>
    </lineage>
</organism>
<dbReference type="Proteomes" id="UP001595906">
    <property type="component" value="Unassembled WGS sequence"/>
</dbReference>
<comment type="caution">
    <text evidence="1">The sequence shown here is derived from an EMBL/GenBank/DDBJ whole genome shotgun (WGS) entry which is preliminary data.</text>
</comment>
<dbReference type="RefSeq" id="WP_379011955.1">
    <property type="nucleotide sequence ID" value="NZ_JBHSDC010000002.1"/>
</dbReference>
<evidence type="ECO:0000313" key="2">
    <source>
        <dbReference type="Proteomes" id="UP001595906"/>
    </source>
</evidence>
<keyword evidence="2" id="KW-1185">Reference proteome</keyword>